<evidence type="ECO:0000313" key="7">
    <source>
        <dbReference type="Proteomes" id="UP000265000"/>
    </source>
</evidence>
<dbReference type="Gene3D" id="1.20.5.170">
    <property type="match status" value="1"/>
</dbReference>
<name>A0A3Q2QVR4_FUNHE</name>
<protein>
    <submittedName>
        <fullName evidence="6">Keratin, type I cytoskeletal 18-like</fullName>
    </submittedName>
</protein>
<dbReference type="Gene3D" id="1.20.5.500">
    <property type="entry name" value="Single helix bin"/>
    <property type="match status" value="1"/>
</dbReference>
<accession>A0A3Q2QVR4</accession>
<dbReference type="PROSITE" id="PS51842">
    <property type="entry name" value="IF_ROD_2"/>
    <property type="match status" value="1"/>
</dbReference>
<feature type="domain" description="IF rod" evidence="5">
    <location>
        <begin position="67"/>
        <end position="378"/>
    </location>
</feature>
<dbReference type="AlphaFoldDB" id="A0A3Q2QVR4"/>
<dbReference type="Pfam" id="PF00038">
    <property type="entry name" value="Filament"/>
    <property type="match status" value="1"/>
</dbReference>
<proteinExistence type="predicted"/>
<dbReference type="PRINTS" id="PR01248">
    <property type="entry name" value="TYPE1KERATIN"/>
</dbReference>
<evidence type="ECO:0000256" key="4">
    <source>
        <dbReference type="SAM" id="MobiDB-lite"/>
    </source>
</evidence>
<reference evidence="6" key="1">
    <citation type="submission" date="2025-08" db="UniProtKB">
        <authorList>
            <consortium name="Ensembl"/>
        </authorList>
    </citation>
    <scope>IDENTIFICATION</scope>
</reference>
<reference evidence="6" key="2">
    <citation type="submission" date="2025-09" db="UniProtKB">
        <authorList>
            <consortium name="Ensembl"/>
        </authorList>
    </citation>
    <scope>IDENTIFICATION</scope>
</reference>
<dbReference type="InterPro" id="IPR002957">
    <property type="entry name" value="Keratin_I"/>
</dbReference>
<dbReference type="STRING" id="8078.ENSFHEP00000032143"/>
<evidence type="ECO:0000256" key="3">
    <source>
        <dbReference type="SAM" id="Coils"/>
    </source>
</evidence>
<dbReference type="SMART" id="SM01391">
    <property type="entry name" value="Filament"/>
    <property type="match status" value="1"/>
</dbReference>
<keyword evidence="1" id="KW-0403">Intermediate filament</keyword>
<dbReference type="SUPFAM" id="SSF64593">
    <property type="entry name" value="Intermediate filament protein, coiled coil region"/>
    <property type="match status" value="2"/>
</dbReference>
<dbReference type="PANTHER" id="PTHR23239">
    <property type="entry name" value="INTERMEDIATE FILAMENT"/>
    <property type="match status" value="1"/>
</dbReference>
<evidence type="ECO:0000259" key="5">
    <source>
        <dbReference type="PROSITE" id="PS51842"/>
    </source>
</evidence>
<feature type="region of interest" description="Disordered" evidence="4">
    <location>
        <begin position="30"/>
        <end position="49"/>
    </location>
</feature>
<sequence>MSRNSSASMFGGAGGRGVRASVSSLEGLRNVLRNEPEKDSAPATPIVAAPVAPSYAPSVSSLPQQDNKQSLQGLNQRLDTYLRKVKELQDENKKLQDEIDDILAKRTAPDGRDWDKIQKPLDDLDKEIKELTLDNAKVLLQIDNSKLALNDFKSKLDDETKMRKDIEKELENLKKDIEETKQQREQLQGETKLVKDEVDRIEKCHKEEVKSLREKIRNSEVKVEMESQNSNLADIVKDTRHHYEKVAEKNLKETEDWYKSKFETIQGKTAQNNEALESGKDELKKLLKQKKTLELQIKTSYGTIHALEDNLMKAQEENNRRLVPLNSTIINLEAELKEVRAQVEQKIESYKALLSLKMKLEKEIQQYQTLIEGMDRELEGETKA</sequence>
<feature type="coiled-coil region" evidence="3">
    <location>
        <begin position="329"/>
        <end position="377"/>
    </location>
</feature>
<dbReference type="Gene3D" id="1.20.5.1160">
    <property type="entry name" value="Vasodilator-stimulated phosphoprotein"/>
    <property type="match status" value="1"/>
</dbReference>
<dbReference type="Proteomes" id="UP000265000">
    <property type="component" value="Unplaced"/>
</dbReference>
<evidence type="ECO:0000256" key="1">
    <source>
        <dbReference type="ARBA" id="ARBA00022754"/>
    </source>
</evidence>
<dbReference type="Ensembl" id="ENSFHET00000025240.1">
    <property type="protein sequence ID" value="ENSFHEP00000032143.1"/>
    <property type="gene ID" value="ENSFHEG00000018459.1"/>
</dbReference>
<organism evidence="6 7">
    <name type="scientific">Fundulus heteroclitus</name>
    <name type="common">Killifish</name>
    <name type="synonym">Mummichog</name>
    <dbReference type="NCBI Taxonomy" id="8078"/>
    <lineage>
        <taxon>Eukaryota</taxon>
        <taxon>Metazoa</taxon>
        <taxon>Chordata</taxon>
        <taxon>Craniata</taxon>
        <taxon>Vertebrata</taxon>
        <taxon>Euteleostomi</taxon>
        <taxon>Actinopterygii</taxon>
        <taxon>Neopterygii</taxon>
        <taxon>Teleostei</taxon>
        <taxon>Neoteleostei</taxon>
        <taxon>Acanthomorphata</taxon>
        <taxon>Ovalentaria</taxon>
        <taxon>Atherinomorphae</taxon>
        <taxon>Cyprinodontiformes</taxon>
        <taxon>Fundulidae</taxon>
        <taxon>Fundulus</taxon>
    </lineage>
</organism>
<evidence type="ECO:0000313" key="6">
    <source>
        <dbReference type="Ensembl" id="ENSFHEP00000032143.1"/>
    </source>
</evidence>
<feature type="coiled-coil region" evidence="3">
    <location>
        <begin position="71"/>
        <end position="229"/>
    </location>
</feature>
<dbReference type="InterPro" id="IPR039008">
    <property type="entry name" value="IF_rod_dom"/>
</dbReference>
<keyword evidence="7" id="KW-1185">Reference proteome</keyword>
<dbReference type="PANTHER" id="PTHR23239:SF358">
    <property type="entry name" value="KERATIN, TYPE I CYTOSKELETAL 18"/>
    <property type="match status" value="1"/>
</dbReference>
<dbReference type="GeneTree" id="ENSGT00940000153309"/>
<dbReference type="GO" id="GO:0005882">
    <property type="term" value="C:intermediate filament"/>
    <property type="evidence" value="ECO:0007669"/>
    <property type="project" value="UniProtKB-KW"/>
</dbReference>
<dbReference type="GO" id="GO:0005198">
    <property type="term" value="F:structural molecule activity"/>
    <property type="evidence" value="ECO:0007669"/>
    <property type="project" value="InterPro"/>
</dbReference>
<keyword evidence="2 3" id="KW-0175">Coiled coil</keyword>
<evidence type="ECO:0000256" key="2">
    <source>
        <dbReference type="ARBA" id="ARBA00023054"/>
    </source>
</evidence>